<organism evidence="1 2">
    <name type="scientific">Tannerella forsythia</name>
    <name type="common">Bacteroides forsythus</name>
    <dbReference type="NCBI Taxonomy" id="28112"/>
    <lineage>
        <taxon>Bacteria</taxon>
        <taxon>Pseudomonadati</taxon>
        <taxon>Bacteroidota</taxon>
        <taxon>Bacteroidia</taxon>
        <taxon>Bacteroidales</taxon>
        <taxon>Tannerellaceae</taxon>
        <taxon>Tannerella</taxon>
    </lineage>
</organism>
<proteinExistence type="predicted"/>
<sequence>MERVLSSPYSFNLKNFAQSFSKESERYEQSILLLCNKDTNHSTNIHPH</sequence>
<reference evidence="1 2" key="1">
    <citation type="submission" date="2016-09" db="EMBL/GenBank/DDBJ databases">
        <authorList>
            <person name="Capua I."/>
            <person name="De Benedictis P."/>
            <person name="Joannis T."/>
            <person name="Lombin L.H."/>
            <person name="Cattoli G."/>
        </authorList>
    </citation>
    <scope>NUCLEOTIDE SEQUENCE [LARGE SCALE GENOMIC DNA]</scope>
    <source>
        <strain evidence="1 2">UB20</strain>
    </source>
</reference>
<dbReference type="AlphaFoldDB" id="A0A1D3UE09"/>
<dbReference type="Proteomes" id="UP000182057">
    <property type="component" value="Unassembled WGS sequence"/>
</dbReference>
<dbReference type="EMBL" id="FMMM01000016">
    <property type="protein sequence ID" value="SCQ18301.1"/>
    <property type="molecule type" value="Genomic_DNA"/>
</dbReference>
<name>A0A1D3UE09_TANFO</name>
<accession>A0A1D3UE09</accession>
<protein>
    <submittedName>
        <fullName evidence="1">Uncharacterized protein</fullName>
    </submittedName>
</protein>
<gene>
    <name evidence="1" type="ORF">TFUB20_00306</name>
</gene>
<evidence type="ECO:0000313" key="2">
    <source>
        <dbReference type="Proteomes" id="UP000182057"/>
    </source>
</evidence>
<evidence type="ECO:0000313" key="1">
    <source>
        <dbReference type="EMBL" id="SCQ18301.1"/>
    </source>
</evidence>